<name>A0AA49GLK0_9BACT</name>
<gene>
    <name evidence="1" type="ORF">K4G66_26785</name>
</gene>
<dbReference type="NCBIfam" id="TIGR00738">
    <property type="entry name" value="rrf2_super"/>
    <property type="match status" value="1"/>
</dbReference>
<dbReference type="PANTHER" id="PTHR33221">
    <property type="entry name" value="WINGED HELIX-TURN-HELIX TRANSCRIPTIONAL REGULATOR, RRF2 FAMILY"/>
    <property type="match status" value="1"/>
</dbReference>
<dbReference type="InterPro" id="IPR036388">
    <property type="entry name" value="WH-like_DNA-bd_sf"/>
</dbReference>
<dbReference type="AlphaFoldDB" id="A0AA49GLK0"/>
<proteinExistence type="predicted"/>
<dbReference type="GO" id="GO:0005829">
    <property type="term" value="C:cytosol"/>
    <property type="evidence" value="ECO:0007669"/>
    <property type="project" value="TreeGrafter"/>
</dbReference>
<dbReference type="SUPFAM" id="SSF46785">
    <property type="entry name" value="Winged helix' DNA-binding domain"/>
    <property type="match status" value="1"/>
</dbReference>
<dbReference type="PANTHER" id="PTHR33221:SF15">
    <property type="entry name" value="HTH-TYPE TRANSCRIPTIONAL REGULATOR YWGB-RELATED"/>
    <property type="match status" value="1"/>
</dbReference>
<dbReference type="Gene3D" id="1.10.10.10">
    <property type="entry name" value="Winged helix-like DNA-binding domain superfamily/Winged helix DNA-binding domain"/>
    <property type="match status" value="1"/>
</dbReference>
<dbReference type="InterPro" id="IPR000944">
    <property type="entry name" value="Tscrpt_reg_Rrf2"/>
</dbReference>
<dbReference type="EMBL" id="CP120682">
    <property type="protein sequence ID" value="WKN35976.1"/>
    <property type="molecule type" value="Genomic_DNA"/>
</dbReference>
<dbReference type="GO" id="GO:0003700">
    <property type="term" value="F:DNA-binding transcription factor activity"/>
    <property type="evidence" value="ECO:0007669"/>
    <property type="project" value="TreeGrafter"/>
</dbReference>
<dbReference type="Pfam" id="PF02082">
    <property type="entry name" value="Rrf2"/>
    <property type="match status" value="1"/>
</dbReference>
<reference evidence="1" key="1">
    <citation type="journal article" date="2023" name="Comput. Struct. Biotechnol. J.">
        <title>Discovery of a novel marine Bacteroidetes with a rich repertoire of carbohydrate-active enzymes.</title>
        <authorList>
            <person name="Chen B."/>
            <person name="Liu G."/>
            <person name="Chen Q."/>
            <person name="Wang H."/>
            <person name="Liu L."/>
            <person name="Tang K."/>
        </authorList>
    </citation>
    <scope>NUCLEOTIDE SEQUENCE</scope>
    <source>
        <strain evidence="1">TK19036</strain>
    </source>
</reference>
<sequence>MFSKACEYAIRATIYVAVQSLKGERASLKSIAKEIGSPVAFTAKIMQQLVRSNIMYSVMGPTGGFQMDKGRIDEVKLSEVVKAIDGDAIYRGCGLGLKECDASRPCPVHDKFAKIRDDLQEMLEGTSIYELATGLEVGLTFLKR</sequence>
<dbReference type="InterPro" id="IPR036390">
    <property type="entry name" value="WH_DNA-bd_sf"/>
</dbReference>
<evidence type="ECO:0000313" key="1">
    <source>
        <dbReference type="EMBL" id="WKN35976.1"/>
    </source>
</evidence>
<accession>A0AA49GLK0</accession>
<protein>
    <submittedName>
        <fullName evidence="1">Rrf2 family transcriptional regulator</fullName>
    </submittedName>
</protein>
<organism evidence="1">
    <name type="scientific">Roseihalotalea indica</name>
    <dbReference type="NCBI Taxonomy" id="2867963"/>
    <lineage>
        <taxon>Bacteria</taxon>
        <taxon>Pseudomonadati</taxon>
        <taxon>Bacteroidota</taxon>
        <taxon>Cytophagia</taxon>
        <taxon>Cytophagales</taxon>
        <taxon>Catalimonadaceae</taxon>
        <taxon>Roseihalotalea</taxon>
    </lineage>
</organism>
<dbReference type="PROSITE" id="PS51197">
    <property type="entry name" value="HTH_RRF2_2"/>
    <property type="match status" value="1"/>
</dbReference>
<reference evidence="1" key="2">
    <citation type="journal article" date="2024" name="Antonie Van Leeuwenhoek">
        <title>Roseihalotalea indica gen. nov., sp. nov., a halophilic Bacteroidetes from mesopelagic Southwest Indian Ocean with higher carbohydrate metabolic potential.</title>
        <authorList>
            <person name="Chen B."/>
            <person name="Zhang M."/>
            <person name="Lin D."/>
            <person name="Ye J."/>
            <person name="Tang K."/>
        </authorList>
    </citation>
    <scope>NUCLEOTIDE SEQUENCE</scope>
    <source>
        <strain evidence="1">TK19036</strain>
    </source>
</reference>